<organism evidence="1 2">
    <name type="scientific">Trichogramma kaykai</name>
    <dbReference type="NCBI Taxonomy" id="54128"/>
    <lineage>
        <taxon>Eukaryota</taxon>
        <taxon>Metazoa</taxon>
        <taxon>Ecdysozoa</taxon>
        <taxon>Arthropoda</taxon>
        <taxon>Hexapoda</taxon>
        <taxon>Insecta</taxon>
        <taxon>Pterygota</taxon>
        <taxon>Neoptera</taxon>
        <taxon>Endopterygota</taxon>
        <taxon>Hymenoptera</taxon>
        <taxon>Apocrita</taxon>
        <taxon>Proctotrupomorpha</taxon>
        <taxon>Chalcidoidea</taxon>
        <taxon>Trichogrammatidae</taxon>
        <taxon>Trichogramma</taxon>
    </lineage>
</organism>
<proteinExistence type="predicted"/>
<sequence length="286" mass="32859">MNHQFTNTLSVVFTSTLIYLILLTQIAQCFKDNRWIYENVNQLTYTELSNSEIKLISTLGESGHKPLHLQDIAKLQFPSFDSGKKHRRIHKNIDVKTSTSCGELTCENVENYPLAAIQRAYARTFLLNKPSGHIINSPLTKIAAPLKSVKVDIGVRFGDDDDDDDEIDENEQMDSARNAQDFPEFRPICRVREQNEYPQESVNKKLQPRYLVNIPSKLVPQGRKCLSKGCCTDQHTPEGYVFFCRPKISWTTHNVYIPEIDDIRNETVAFHDGCECHEYRKSDVEC</sequence>
<dbReference type="Proteomes" id="UP001627154">
    <property type="component" value="Unassembled WGS sequence"/>
</dbReference>
<evidence type="ECO:0000313" key="2">
    <source>
        <dbReference type="Proteomes" id="UP001627154"/>
    </source>
</evidence>
<protein>
    <recommendedName>
        <fullName evidence="3">Spaetzle domain-containing protein</fullName>
    </recommendedName>
</protein>
<keyword evidence="2" id="KW-1185">Reference proteome</keyword>
<evidence type="ECO:0000313" key="1">
    <source>
        <dbReference type="EMBL" id="KAL3405891.1"/>
    </source>
</evidence>
<comment type="caution">
    <text evidence="1">The sequence shown here is derived from an EMBL/GenBank/DDBJ whole genome shotgun (WGS) entry which is preliminary data.</text>
</comment>
<reference evidence="1 2" key="1">
    <citation type="journal article" date="2024" name="bioRxiv">
        <title>A reference genome for Trichogramma kaykai: A tiny desert-dwelling parasitoid wasp with competing sex-ratio distorters.</title>
        <authorList>
            <person name="Culotta J."/>
            <person name="Lindsey A.R."/>
        </authorList>
    </citation>
    <scope>NUCLEOTIDE SEQUENCE [LARGE SCALE GENOMIC DNA]</scope>
    <source>
        <strain evidence="1 2">KSX58</strain>
    </source>
</reference>
<accession>A0ABD2XK42</accession>
<gene>
    <name evidence="1" type="ORF">TKK_001315</name>
</gene>
<evidence type="ECO:0008006" key="3">
    <source>
        <dbReference type="Google" id="ProtNLM"/>
    </source>
</evidence>
<name>A0ABD2XK42_9HYME</name>
<dbReference type="EMBL" id="JBJJXI010000019">
    <property type="protein sequence ID" value="KAL3405891.1"/>
    <property type="molecule type" value="Genomic_DNA"/>
</dbReference>
<dbReference type="AlphaFoldDB" id="A0ABD2XK42"/>